<dbReference type="Pfam" id="PF01370">
    <property type="entry name" value="Epimerase"/>
    <property type="match status" value="1"/>
</dbReference>
<evidence type="ECO:0000256" key="1">
    <source>
        <dbReference type="ARBA" id="ARBA00001911"/>
    </source>
</evidence>
<evidence type="ECO:0000313" key="9">
    <source>
        <dbReference type="Proteomes" id="UP000749471"/>
    </source>
</evidence>
<keyword evidence="3" id="KW-0520">NAD</keyword>
<evidence type="ECO:0000313" key="8">
    <source>
        <dbReference type="EMBL" id="MBU5438734.1"/>
    </source>
</evidence>
<dbReference type="PANTHER" id="PTHR43725:SF47">
    <property type="entry name" value="UDP-GLUCOSE 4-EPIMERASE"/>
    <property type="match status" value="1"/>
</dbReference>
<comment type="cofactor">
    <cofactor evidence="1">
        <name>NAD(+)</name>
        <dbReference type="ChEBI" id="CHEBI:57540"/>
    </cofactor>
</comment>
<proteinExistence type="predicted"/>
<keyword evidence="9" id="KW-1185">Reference proteome</keyword>
<name>A0ABS6E743_9FIRM</name>
<evidence type="ECO:0000259" key="7">
    <source>
        <dbReference type="Pfam" id="PF01370"/>
    </source>
</evidence>
<evidence type="ECO:0000256" key="5">
    <source>
        <dbReference type="ARBA" id="ARBA00031367"/>
    </source>
</evidence>
<dbReference type="InterPro" id="IPR001509">
    <property type="entry name" value="Epimerase_deHydtase"/>
</dbReference>
<evidence type="ECO:0000256" key="2">
    <source>
        <dbReference type="ARBA" id="ARBA00004947"/>
    </source>
</evidence>
<feature type="domain" description="NAD-dependent epimerase/dehydratase" evidence="7">
    <location>
        <begin position="4"/>
        <end position="70"/>
    </location>
</feature>
<accession>A0ABS6E743</accession>
<organism evidence="8 9">
    <name type="scientific">Tissierella simiarum</name>
    <dbReference type="NCBI Taxonomy" id="2841534"/>
    <lineage>
        <taxon>Bacteria</taxon>
        <taxon>Bacillati</taxon>
        <taxon>Bacillota</taxon>
        <taxon>Tissierellia</taxon>
        <taxon>Tissierellales</taxon>
        <taxon>Tissierellaceae</taxon>
        <taxon>Tissierella</taxon>
    </lineage>
</organism>
<dbReference type="RefSeq" id="WP_216520048.1">
    <property type="nucleotide sequence ID" value="NZ_JAHLPM010000009.1"/>
</dbReference>
<reference evidence="8 9" key="1">
    <citation type="submission" date="2021-06" db="EMBL/GenBank/DDBJ databases">
        <authorList>
            <person name="Sun Q."/>
            <person name="Li D."/>
        </authorList>
    </citation>
    <scope>NUCLEOTIDE SEQUENCE [LARGE SCALE GENOMIC DNA]</scope>
    <source>
        <strain evidence="8 9">MSJ-40</strain>
    </source>
</reference>
<evidence type="ECO:0000256" key="3">
    <source>
        <dbReference type="ARBA" id="ARBA00023027"/>
    </source>
</evidence>
<comment type="pathway">
    <text evidence="2">Carbohydrate metabolism; galactose metabolism.</text>
</comment>
<evidence type="ECO:0000256" key="6">
    <source>
        <dbReference type="ARBA" id="ARBA00033067"/>
    </source>
</evidence>
<dbReference type="PANTHER" id="PTHR43725">
    <property type="entry name" value="UDP-GLUCOSE 4-EPIMERASE"/>
    <property type="match status" value="1"/>
</dbReference>
<evidence type="ECO:0000256" key="4">
    <source>
        <dbReference type="ARBA" id="ARBA00023235"/>
    </source>
</evidence>
<protein>
    <recommendedName>
        <fullName evidence="6">Galactowaldenase</fullName>
    </recommendedName>
    <alternativeName>
        <fullName evidence="5">UDP-galactose 4-epimerase</fullName>
    </alternativeName>
</protein>
<dbReference type="Proteomes" id="UP000749471">
    <property type="component" value="Unassembled WGS sequence"/>
</dbReference>
<gene>
    <name evidence="8" type="ORF">KQI42_11970</name>
</gene>
<keyword evidence="4" id="KW-0413">Isomerase</keyword>
<sequence length="290" mass="33471">MKEVLVFGGTRFFGKKLVKVLVDEGYDVTIATRGITKDNFEDKVKRIIVDRENREDLEKAFSNKKFDVVYDNICYSPNGAINVCDIFKGNVGKYIFTSTLSVYDEGLNLKEEDFNPYNYEIKYGEREEFDYGEGKRLAEAVFFQKATFPVVAVRFPIVIGEEDYTGRLFSYAENIYNKKDIFIDNLESQMSFISSEEAGEFLHWISTKDFRGPINACSDGTIQIKEIIRICEEKLNKRWIAAASDIGKVGAFNGFYRYTLDNKKAKSLGFQFKDVREETEKILVHLMQQL</sequence>
<comment type="caution">
    <text evidence="8">The sequence shown here is derived from an EMBL/GenBank/DDBJ whole genome shotgun (WGS) entry which is preliminary data.</text>
</comment>
<dbReference type="EMBL" id="JAHLPM010000009">
    <property type="protein sequence ID" value="MBU5438734.1"/>
    <property type="molecule type" value="Genomic_DNA"/>
</dbReference>